<dbReference type="InterPro" id="IPR050465">
    <property type="entry name" value="UPF0194_transport"/>
</dbReference>
<accession>A0A345PCC2</accession>
<keyword evidence="4" id="KW-1133">Transmembrane helix</keyword>
<evidence type="ECO:0000313" key="6">
    <source>
        <dbReference type="Proteomes" id="UP000253908"/>
    </source>
</evidence>
<keyword evidence="2 3" id="KW-0175">Coiled coil</keyword>
<dbReference type="KEGG" id="ocn:CUC15_00960"/>
<dbReference type="PANTHER" id="PTHR32347:SF14">
    <property type="entry name" value="EFFLUX SYSTEM COMPONENT YKNX-RELATED"/>
    <property type="match status" value="1"/>
</dbReference>
<keyword evidence="4" id="KW-0812">Transmembrane</keyword>
<gene>
    <name evidence="5" type="ORF">CUC15_00960</name>
</gene>
<dbReference type="AlphaFoldDB" id="A0A345PCC2"/>
<name>A0A345PCC2_9BACI</name>
<evidence type="ECO:0000256" key="1">
    <source>
        <dbReference type="ARBA" id="ARBA00004196"/>
    </source>
</evidence>
<proteinExistence type="predicted"/>
<keyword evidence="6" id="KW-1185">Reference proteome</keyword>
<dbReference type="OrthoDB" id="2446145at2"/>
<feature type="coiled-coil region" evidence="3">
    <location>
        <begin position="168"/>
        <end position="195"/>
    </location>
</feature>
<protein>
    <submittedName>
        <fullName evidence="5">HlyD family secretion protein</fullName>
    </submittedName>
</protein>
<reference evidence="6" key="1">
    <citation type="submission" date="2017-11" db="EMBL/GenBank/DDBJ databases">
        <authorList>
            <person name="Zhu W."/>
        </authorList>
    </citation>
    <scope>NUCLEOTIDE SEQUENCE [LARGE SCALE GENOMIC DNA]</scope>
    <source>
        <strain evidence="6">160</strain>
    </source>
</reference>
<evidence type="ECO:0000313" key="5">
    <source>
        <dbReference type="EMBL" id="AXI07652.1"/>
    </source>
</evidence>
<evidence type="ECO:0000256" key="3">
    <source>
        <dbReference type="SAM" id="Coils"/>
    </source>
</evidence>
<evidence type="ECO:0000256" key="4">
    <source>
        <dbReference type="SAM" id="Phobius"/>
    </source>
</evidence>
<dbReference type="GO" id="GO:0030313">
    <property type="term" value="C:cell envelope"/>
    <property type="evidence" value="ECO:0007669"/>
    <property type="project" value="UniProtKB-SubCell"/>
</dbReference>
<dbReference type="EMBL" id="CP024848">
    <property type="protein sequence ID" value="AXI07652.1"/>
    <property type="molecule type" value="Genomic_DNA"/>
</dbReference>
<organism evidence="5 6">
    <name type="scientific">Oceanobacillus zhaokaii</name>
    <dbReference type="NCBI Taxonomy" id="2052660"/>
    <lineage>
        <taxon>Bacteria</taxon>
        <taxon>Bacillati</taxon>
        <taxon>Bacillota</taxon>
        <taxon>Bacilli</taxon>
        <taxon>Bacillales</taxon>
        <taxon>Bacillaceae</taxon>
        <taxon>Oceanobacillus</taxon>
    </lineage>
</organism>
<comment type="subcellular location">
    <subcellularLocation>
        <location evidence="1">Cell envelope</location>
    </subcellularLocation>
</comment>
<evidence type="ECO:0000256" key="2">
    <source>
        <dbReference type="ARBA" id="ARBA00023054"/>
    </source>
</evidence>
<feature type="transmembrane region" description="Helical" evidence="4">
    <location>
        <begin position="5"/>
        <end position="23"/>
    </location>
</feature>
<sequence length="406" mass="45533">MRKRVLQLLVILFIGVNFLLVYLDKDEKVERTAYINEWTKSFDADLADKLYTPGVLASANEEQLYFDKNLGSFKDFLIGEGEAVSTGTPLYTYEVHNYYESEAELLNERERIEEEASAIEQAIMEMERYQIPSSTTTVPNSFILTEEELEIEFPESTVDATLIKEQFIVDKEKELAQKNAELTSVENQLTELQTTGDTITVESPYDGRIKSIATTLEDPIITIESANLHAVGELTESERVRIEQGLPVEIMLTEKEAALTGMVGTVSESPKKLKIEGESIYPFDISFDEAAEVEGLLPGYHADLAITIEEALGATTLFQNVIFTEYVWKMAEGGRLVKQPVETGINMDDMVEITSGIGTGEWIAEEPTRQFREDATFITPLKIASLTKESLKMDWVEGLTTGILSR</sequence>
<keyword evidence="4" id="KW-0472">Membrane</keyword>
<feature type="coiled-coil region" evidence="3">
    <location>
        <begin position="95"/>
        <end position="129"/>
    </location>
</feature>
<dbReference type="PANTHER" id="PTHR32347">
    <property type="entry name" value="EFFLUX SYSTEM COMPONENT YKNX-RELATED"/>
    <property type="match status" value="1"/>
</dbReference>
<dbReference type="RefSeq" id="WP_114914946.1">
    <property type="nucleotide sequence ID" value="NZ_CP024848.1"/>
</dbReference>
<dbReference type="Gene3D" id="2.40.420.20">
    <property type="match status" value="1"/>
</dbReference>
<dbReference type="Proteomes" id="UP000253908">
    <property type="component" value="Chromosome"/>
</dbReference>